<comment type="subunit">
    <text evidence="2">Monomer.</text>
</comment>
<keyword evidence="10" id="KW-1185">Reference proteome</keyword>
<accession>A0ABS1CF44</accession>
<feature type="domain" description="Protein N-terminal glutamine amidohydrolase alpha beta roll" evidence="8">
    <location>
        <begin position="51"/>
        <end position="211"/>
    </location>
</feature>
<dbReference type="Proteomes" id="UP000748752">
    <property type="component" value="Unassembled WGS sequence"/>
</dbReference>
<evidence type="ECO:0000256" key="3">
    <source>
        <dbReference type="ARBA" id="ARBA00012718"/>
    </source>
</evidence>
<evidence type="ECO:0000256" key="5">
    <source>
        <dbReference type="ARBA" id="ARBA00022801"/>
    </source>
</evidence>
<protein>
    <recommendedName>
        <fullName evidence="4">Protein N-terminal glutamine amidohydrolase</fullName>
        <ecNumber evidence="3">3.5.1.122</ecNumber>
    </recommendedName>
    <alternativeName>
        <fullName evidence="6">Protein NH2-terminal glutamine deamidase</fullName>
    </alternativeName>
</protein>
<dbReference type="EC" id="3.5.1.122" evidence="3"/>
<gene>
    <name evidence="9" type="ORF">CKO31_06965</name>
</gene>
<evidence type="ECO:0000259" key="8">
    <source>
        <dbReference type="Pfam" id="PF09764"/>
    </source>
</evidence>
<keyword evidence="5" id="KW-0378">Hydrolase</keyword>
<dbReference type="EMBL" id="NRRV01000012">
    <property type="protein sequence ID" value="MBK1630490.1"/>
    <property type="molecule type" value="Genomic_DNA"/>
</dbReference>
<dbReference type="InterPro" id="IPR037132">
    <property type="entry name" value="N_Gln_amidohydro_ab_roll_sf"/>
</dbReference>
<organism evidence="9 10">
    <name type="scientific">Thiohalocapsa halophila</name>
    <dbReference type="NCBI Taxonomy" id="69359"/>
    <lineage>
        <taxon>Bacteria</taxon>
        <taxon>Pseudomonadati</taxon>
        <taxon>Pseudomonadota</taxon>
        <taxon>Gammaproteobacteria</taxon>
        <taxon>Chromatiales</taxon>
        <taxon>Chromatiaceae</taxon>
        <taxon>Thiohalocapsa</taxon>
    </lineage>
</organism>
<dbReference type="InterPro" id="IPR039733">
    <property type="entry name" value="NTAQ1"/>
</dbReference>
<evidence type="ECO:0000256" key="7">
    <source>
        <dbReference type="ARBA" id="ARBA00048768"/>
    </source>
</evidence>
<evidence type="ECO:0000256" key="1">
    <source>
        <dbReference type="ARBA" id="ARBA00008985"/>
    </source>
</evidence>
<dbReference type="PANTHER" id="PTHR13035">
    <property type="entry name" value="PROTEIN N-TERMINAL GLUTAMINE AMIDOHYDROLASE"/>
    <property type="match status" value="1"/>
</dbReference>
<comment type="similarity">
    <text evidence="1">Belongs to the NTAQ1 family.</text>
</comment>
<proteinExistence type="inferred from homology"/>
<reference evidence="9 10" key="1">
    <citation type="journal article" date="2020" name="Microorganisms">
        <title>Osmotic Adaptation and Compatible Solute Biosynthesis of Phototrophic Bacteria as Revealed from Genome Analyses.</title>
        <authorList>
            <person name="Imhoff J.F."/>
            <person name="Rahn T."/>
            <person name="Kunzel S."/>
            <person name="Keller A."/>
            <person name="Neulinger S.C."/>
        </authorList>
    </citation>
    <scope>NUCLEOTIDE SEQUENCE [LARGE SCALE GENOMIC DNA]</scope>
    <source>
        <strain evidence="9 10">DSM 6210</strain>
    </source>
</reference>
<evidence type="ECO:0000256" key="4">
    <source>
        <dbReference type="ARBA" id="ARBA00021247"/>
    </source>
</evidence>
<dbReference type="Gene3D" id="3.10.620.10">
    <property type="entry name" value="Protein N-terminal glutamine amidohydrolase, alpha beta roll"/>
    <property type="match status" value="1"/>
</dbReference>
<evidence type="ECO:0000256" key="6">
    <source>
        <dbReference type="ARBA" id="ARBA00029677"/>
    </source>
</evidence>
<evidence type="ECO:0000313" key="10">
    <source>
        <dbReference type="Proteomes" id="UP000748752"/>
    </source>
</evidence>
<evidence type="ECO:0000313" key="9">
    <source>
        <dbReference type="EMBL" id="MBK1630490.1"/>
    </source>
</evidence>
<evidence type="ECO:0000256" key="2">
    <source>
        <dbReference type="ARBA" id="ARBA00011245"/>
    </source>
</evidence>
<comment type="catalytic activity">
    <reaction evidence="7">
        <text>N-terminal L-glutaminyl-[protein] + H2O = N-terminal L-glutamyl-[protein] + NH4(+)</text>
        <dbReference type="Rhea" id="RHEA:50680"/>
        <dbReference type="Rhea" id="RHEA-COMP:12668"/>
        <dbReference type="Rhea" id="RHEA-COMP:12777"/>
        <dbReference type="ChEBI" id="CHEBI:15377"/>
        <dbReference type="ChEBI" id="CHEBI:28938"/>
        <dbReference type="ChEBI" id="CHEBI:64721"/>
        <dbReference type="ChEBI" id="CHEBI:64722"/>
        <dbReference type="EC" id="3.5.1.122"/>
    </reaction>
</comment>
<dbReference type="PANTHER" id="PTHR13035:SF0">
    <property type="entry name" value="PROTEIN N-TERMINAL GLUTAMINE AMIDOHYDROLASE"/>
    <property type="match status" value="1"/>
</dbReference>
<comment type="caution">
    <text evidence="9">The sequence shown here is derived from an EMBL/GenBank/DDBJ whole genome shotgun (WGS) entry which is preliminary data.</text>
</comment>
<sequence length="218" mass="23779">MPAAGARPAGATAGAWADARVPNKHDRNAIVSTTDTPIPADIPADGHGFRYQPFYCEENAWWLCAEPNLGAGPRMVLFVLSHSGACPLAGQKAAPPGVLCWWDYHVVVLDGRHRVWDLDTRLGLPVTTADWLKGSFPQIEHLPADLAPHFRVVPAADYRADFASDRSHMRTADGAWQQPPPPWPSIGRGMTLPRYRSLAPEGPGEVLGWRDLLKRVGG</sequence>
<dbReference type="InterPro" id="IPR023128">
    <property type="entry name" value="Prot_N_Gln_amidohydro_ab_roll"/>
</dbReference>
<name>A0ABS1CF44_9GAMM</name>
<dbReference type="Pfam" id="PF09764">
    <property type="entry name" value="Nt_Gln_amidase"/>
    <property type="match status" value="1"/>
</dbReference>